<proteinExistence type="predicted"/>
<evidence type="ECO:0000256" key="6">
    <source>
        <dbReference type="ARBA" id="ARBA00022679"/>
    </source>
</evidence>
<dbReference type="PROSITE" id="PS50109">
    <property type="entry name" value="HIS_KIN"/>
    <property type="match status" value="1"/>
</dbReference>
<keyword evidence="6" id="KW-0808">Transferase</keyword>
<keyword evidence="7" id="KW-0547">Nucleotide-binding</keyword>
<dbReference type="Gene3D" id="3.30.565.10">
    <property type="entry name" value="Histidine kinase-like ATPase, C-terminal domain"/>
    <property type="match status" value="1"/>
</dbReference>
<comment type="caution">
    <text evidence="15">The sequence shown here is derived from an EMBL/GenBank/DDBJ whole genome shotgun (WGS) entry which is preliminary data.</text>
</comment>
<accession>A0A5S5AY64</accession>
<evidence type="ECO:0000259" key="14">
    <source>
        <dbReference type="PROSITE" id="PS50885"/>
    </source>
</evidence>
<evidence type="ECO:0000256" key="1">
    <source>
        <dbReference type="ARBA" id="ARBA00000085"/>
    </source>
</evidence>
<dbReference type="SMART" id="SM00388">
    <property type="entry name" value="HisKA"/>
    <property type="match status" value="1"/>
</dbReference>
<keyword evidence="12" id="KW-1133">Transmembrane helix</keyword>
<evidence type="ECO:0000256" key="9">
    <source>
        <dbReference type="ARBA" id="ARBA00022840"/>
    </source>
</evidence>
<dbReference type="SMART" id="SM00304">
    <property type="entry name" value="HAMP"/>
    <property type="match status" value="1"/>
</dbReference>
<dbReference type="SUPFAM" id="SSF158472">
    <property type="entry name" value="HAMP domain-like"/>
    <property type="match status" value="1"/>
</dbReference>
<dbReference type="InterPro" id="IPR036097">
    <property type="entry name" value="HisK_dim/P_sf"/>
</dbReference>
<dbReference type="EMBL" id="VNHO01000002">
    <property type="protein sequence ID" value="TYP58818.1"/>
    <property type="molecule type" value="Genomic_DNA"/>
</dbReference>
<dbReference type="Pfam" id="PF00512">
    <property type="entry name" value="HisKA"/>
    <property type="match status" value="1"/>
</dbReference>
<dbReference type="Pfam" id="PF00672">
    <property type="entry name" value="HAMP"/>
    <property type="match status" value="1"/>
</dbReference>
<dbReference type="CDD" id="cd00075">
    <property type="entry name" value="HATPase"/>
    <property type="match status" value="1"/>
</dbReference>
<evidence type="ECO:0000313" key="15">
    <source>
        <dbReference type="EMBL" id="TYP58818.1"/>
    </source>
</evidence>
<dbReference type="Gene3D" id="6.10.340.10">
    <property type="match status" value="1"/>
</dbReference>
<dbReference type="Proteomes" id="UP000322294">
    <property type="component" value="Unassembled WGS sequence"/>
</dbReference>
<keyword evidence="8 15" id="KW-0418">Kinase</keyword>
<dbReference type="CDD" id="cd00082">
    <property type="entry name" value="HisKA"/>
    <property type="match status" value="1"/>
</dbReference>
<dbReference type="FunFam" id="3.30.565.10:FF:000023">
    <property type="entry name" value="PAS domain-containing sensor histidine kinase"/>
    <property type="match status" value="1"/>
</dbReference>
<sequence length="463" mass="50920">MRKRGIGFRVTASLVAVSLLTSALSILFFYSLTRKAFNDYVRKNRTQLVLQVSRIVGDVYDQSGWAGVQSLLEDISYMRRMHGPHMGMRPGSMGGMGLIFLLQNDIIVTDASGRIVASTPGFNGQVRTASITAPVYSEGEIVGFVTVRSPLRPAERSLEFVFYRTLSSYSLFSVAFGLGLALIIGALVSRRLTEPVRQLSAAVRRFSGGERDVQITLKTGDELADLAEDFNAMAESIRKSEELRRNLTADIAHELRTPIAIIQGTLESIQEGMLEPSPALMLSLQEEVSRMTRLIKDLSDLSLAETGKLELNRTRIFPAELAGKFIHFKTKAEAKGVRFDINLPRNLPAVYADPTRLVQIITNLLANALQHTSSGSIELSAEKAEGGVVFRVKDTGGGIKKEDLPYIFERFYRAEKSRSRRTGGMGLGLAITRGLVEAHGGRIWVESREGEGSVFSFFIPAAP</sequence>
<dbReference type="RefSeq" id="WP_148865909.1">
    <property type="nucleotide sequence ID" value="NZ_VNHO01000002.1"/>
</dbReference>
<name>A0A5S5AY64_9FIRM</name>
<dbReference type="CDD" id="cd06225">
    <property type="entry name" value="HAMP"/>
    <property type="match status" value="1"/>
</dbReference>
<comment type="subcellular location">
    <subcellularLocation>
        <location evidence="2">Cell membrane</location>
    </subcellularLocation>
</comment>
<evidence type="ECO:0000256" key="7">
    <source>
        <dbReference type="ARBA" id="ARBA00022741"/>
    </source>
</evidence>
<dbReference type="PANTHER" id="PTHR43711:SF1">
    <property type="entry name" value="HISTIDINE KINASE 1"/>
    <property type="match status" value="1"/>
</dbReference>
<dbReference type="InterPro" id="IPR003661">
    <property type="entry name" value="HisK_dim/P_dom"/>
</dbReference>
<dbReference type="GO" id="GO:0005524">
    <property type="term" value="F:ATP binding"/>
    <property type="evidence" value="ECO:0007669"/>
    <property type="project" value="UniProtKB-KW"/>
</dbReference>
<keyword evidence="10" id="KW-0902">Two-component regulatory system</keyword>
<feature type="transmembrane region" description="Helical" evidence="12">
    <location>
        <begin position="12"/>
        <end position="32"/>
    </location>
</feature>
<dbReference type="EC" id="2.7.13.3" evidence="3"/>
<evidence type="ECO:0000256" key="3">
    <source>
        <dbReference type="ARBA" id="ARBA00012438"/>
    </source>
</evidence>
<evidence type="ECO:0000256" key="5">
    <source>
        <dbReference type="ARBA" id="ARBA00022553"/>
    </source>
</evidence>
<dbReference type="InterPro" id="IPR050736">
    <property type="entry name" value="Sensor_HK_Regulatory"/>
</dbReference>
<dbReference type="Pfam" id="PF02518">
    <property type="entry name" value="HATPase_c"/>
    <property type="match status" value="1"/>
</dbReference>
<keyword evidence="5" id="KW-0597">Phosphoprotein</keyword>
<keyword evidence="11 12" id="KW-0472">Membrane</keyword>
<dbReference type="PANTHER" id="PTHR43711">
    <property type="entry name" value="TWO-COMPONENT HISTIDINE KINASE"/>
    <property type="match status" value="1"/>
</dbReference>
<keyword evidence="16" id="KW-1185">Reference proteome</keyword>
<dbReference type="InterPro" id="IPR036890">
    <property type="entry name" value="HATPase_C_sf"/>
</dbReference>
<evidence type="ECO:0000256" key="4">
    <source>
        <dbReference type="ARBA" id="ARBA00022475"/>
    </source>
</evidence>
<evidence type="ECO:0000256" key="12">
    <source>
        <dbReference type="SAM" id="Phobius"/>
    </source>
</evidence>
<dbReference type="SMART" id="SM00387">
    <property type="entry name" value="HATPase_c"/>
    <property type="match status" value="1"/>
</dbReference>
<keyword evidence="9" id="KW-0067">ATP-binding</keyword>
<comment type="catalytic activity">
    <reaction evidence="1">
        <text>ATP + protein L-histidine = ADP + protein N-phospho-L-histidine.</text>
        <dbReference type="EC" id="2.7.13.3"/>
    </reaction>
</comment>
<dbReference type="InterPro" id="IPR003660">
    <property type="entry name" value="HAMP_dom"/>
</dbReference>
<dbReference type="GO" id="GO:0005886">
    <property type="term" value="C:plasma membrane"/>
    <property type="evidence" value="ECO:0007669"/>
    <property type="project" value="UniProtKB-SubCell"/>
</dbReference>
<evidence type="ECO:0000256" key="8">
    <source>
        <dbReference type="ARBA" id="ARBA00022777"/>
    </source>
</evidence>
<organism evidence="15 16">
    <name type="scientific">Thermosediminibacter litoriperuensis</name>
    <dbReference type="NCBI Taxonomy" id="291989"/>
    <lineage>
        <taxon>Bacteria</taxon>
        <taxon>Bacillati</taxon>
        <taxon>Bacillota</taxon>
        <taxon>Clostridia</taxon>
        <taxon>Thermosediminibacterales</taxon>
        <taxon>Thermosediminibacteraceae</taxon>
        <taxon>Thermosediminibacter</taxon>
    </lineage>
</organism>
<dbReference type="Gene3D" id="1.10.287.130">
    <property type="match status" value="1"/>
</dbReference>
<protein>
    <recommendedName>
        <fullName evidence="3">histidine kinase</fullName>
        <ecNumber evidence="3">2.7.13.3</ecNumber>
    </recommendedName>
</protein>
<evidence type="ECO:0000313" key="16">
    <source>
        <dbReference type="Proteomes" id="UP000322294"/>
    </source>
</evidence>
<feature type="domain" description="HAMP" evidence="14">
    <location>
        <begin position="190"/>
        <end position="242"/>
    </location>
</feature>
<evidence type="ECO:0000259" key="13">
    <source>
        <dbReference type="PROSITE" id="PS50109"/>
    </source>
</evidence>
<evidence type="ECO:0000256" key="10">
    <source>
        <dbReference type="ARBA" id="ARBA00023012"/>
    </source>
</evidence>
<dbReference type="SUPFAM" id="SSF47384">
    <property type="entry name" value="Homodimeric domain of signal transducing histidine kinase"/>
    <property type="match status" value="1"/>
</dbReference>
<dbReference type="AlphaFoldDB" id="A0A5S5AY64"/>
<feature type="domain" description="Histidine kinase" evidence="13">
    <location>
        <begin position="250"/>
        <end position="463"/>
    </location>
</feature>
<dbReference type="SUPFAM" id="SSF55874">
    <property type="entry name" value="ATPase domain of HSP90 chaperone/DNA topoisomerase II/histidine kinase"/>
    <property type="match status" value="1"/>
</dbReference>
<dbReference type="InterPro" id="IPR003594">
    <property type="entry name" value="HATPase_dom"/>
</dbReference>
<dbReference type="InterPro" id="IPR005467">
    <property type="entry name" value="His_kinase_dom"/>
</dbReference>
<dbReference type="PROSITE" id="PS50885">
    <property type="entry name" value="HAMP"/>
    <property type="match status" value="1"/>
</dbReference>
<gene>
    <name evidence="15" type="ORF">LZ11_00274</name>
</gene>
<evidence type="ECO:0000256" key="2">
    <source>
        <dbReference type="ARBA" id="ARBA00004236"/>
    </source>
</evidence>
<reference evidence="15 16" key="1">
    <citation type="submission" date="2019-07" db="EMBL/GenBank/DDBJ databases">
        <title>Genomic Encyclopedia of Type Strains, Phase I: the one thousand microbial genomes (KMG-I) project.</title>
        <authorList>
            <person name="Kyrpides N."/>
        </authorList>
    </citation>
    <scope>NUCLEOTIDE SEQUENCE [LARGE SCALE GENOMIC DNA]</scope>
    <source>
        <strain evidence="15 16">DSM 16647</strain>
    </source>
</reference>
<feature type="transmembrane region" description="Helical" evidence="12">
    <location>
        <begin position="166"/>
        <end position="188"/>
    </location>
</feature>
<dbReference type="PRINTS" id="PR00344">
    <property type="entry name" value="BCTRLSENSOR"/>
</dbReference>
<dbReference type="OrthoDB" id="9796330at2"/>
<keyword evidence="4" id="KW-1003">Cell membrane</keyword>
<dbReference type="InterPro" id="IPR004358">
    <property type="entry name" value="Sig_transdc_His_kin-like_C"/>
</dbReference>
<evidence type="ECO:0000256" key="11">
    <source>
        <dbReference type="ARBA" id="ARBA00023136"/>
    </source>
</evidence>
<keyword evidence="12" id="KW-0812">Transmembrane</keyword>
<dbReference type="GO" id="GO:0000155">
    <property type="term" value="F:phosphorelay sensor kinase activity"/>
    <property type="evidence" value="ECO:0007669"/>
    <property type="project" value="InterPro"/>
</dbReference>